<sequence length="78" mass="9093">MDTTADIKKDLISRIAKITDEFRLKEMLRFLEFQSDISVFETSNEEKDAIADAQSQIEKGAFLTHDEAENQIEKWLKK</sequence>
<dbReference type="AlphaFoldDB" id="A0A2M9R3N4"/>
<reference evidence="1 2" key="1">
    <citation type="submission" date="2017-06" db="EMBL/GenBank/DDBJ databases">
        <title>Description of Avrilella dinanensis gen. nov. sp. nov.</title>
        <authorList>
            <person name="Leyer C."/>
            <person name="Sassi M."/>
            <person name="Minet J."/>
            <person name="Kayal S."/>
            <person name="Cattoir V."/>
        </authorList>
    </citation>
    <scope>NUCLEOTIDE SEQUENCE [LARGE SCALE GENOMIC DNA]</scope>
    <source>
        <strain evidence="1 2">UR159</strain>
    </source>
</reference>
<evidence type="ECO:0000313" key="1">
    <source>
        <dbReference type="EMBL" id="PJR03343.1"/>
    </source>
</evidence>
<keyword evidence="2" id="KW-1185">Reference proteome</keyword>
<dbReference type="EMBL" id="NIPO01000001">
    <property type="protein sequence ID" value="PJR03343.1"/>
    <property type="molecule type" value="Genomic_DNA"/>
</dbReference>
<protein>
    <submittedName>
        <fullName evidence="1">Uncharacterized protein</fullName>
    </submittedName>
</protein>
<dbReference type="OrthoDB" id="1365508at2"/>
<name>A0A2M9R3N4_9FLAO</name>
<dbReference type="Proteomes" id="UP000231960">
    <property type="component" value="Unassembled WGS sequence"/>
</dbReference>
<organism evidence="1 2">
    <name type="scientific">Avrilella dinanensis</name>
    <dbReference type="NCBI Taxonomy" id="2008672"/>
    <lineage>
        <taxon>Bacteria</taxon>
        <taxon>Pseudomonadati</taxon>
        <taxon>Bacteroidota</taxon>
        <taxon>Flavobacteriia</taxon>
        <taxon>Flavobacteriales</taxon>
        <taxon>Flavobacteriaceae</taxon>
        <taxon>Avrilella</taxon>
    </lineage>
</organism>
<gene>
    <name evidence="1" type="ORF">CDL10_01615</name>
</gene>
<evidence type="ECO:0000313" key="2">
    <source>
        <dbReference type="Proteomes" id="UP000231960"/>
    </source>
</evidence>
<dbReference type="RefSeq" id="WP_100676911.1">
    <property type="nucleotide sequence ID" value="NZ_NIPO01000001.1"/>
</dbReference>
<proteinExistence type="predicted"/>
<comment type="caution">
    <text evidence="1">The sequence shown here is derived from an EMBL/GenBank/DDBJ whole genome shotgun (WGS) entry which is preliminary data.</text>
</comment>
<accession>A0A2M9R3N4</accession>